<accession>D2QR84</accession>
<feature type="transmembrane region" description="Helical" evidence="2">
    <location>
        <begin position="132"/>
        <end position="153"/>
    </location>
</feature>
<evidence type="ECO:0008006" key="5">
    <source>
        <dbReference type="Google" id="ProtNLM"/>
    </source>
</evidence>
<feature type="transmembrane region" description="Helical" evidence="2">
    <location>
        <begin position="100"/>
        <end position="120"/>
    </location>
</feature>
<reference evidence="3 4" key="1">
    <citation type="journal article" date="2010" name="Stand. Genomic Sci.">
        <title>Complete genome sequence of Spirosoma linguale type strain (1).</title>
        <authorList>
            <person name="Lail K."/>
            <person name="Sikorski J."/>
            <person name="Saunders E."/>
            <person name="Lapidus A."/>
            <person name="Glavina Del Rio T."/>
            <person name="Copeland A."/>
            <person name="Tice H."/>
            <person name="Cheng J.-F."/>
            <person name="Lucas S."/>
            <person name="Nolan M."/>
            <person name="Bruce D."/>
            <person name="Goodwin L."/>
            <person name="Pitluck S."/>
            <person name="Ivanova N."/>
            <person name="Mavromatis K."/>
            <person name="Ovchinnikova G."/>
            <person name="Pati A."/>
            <person name="Chen A."/>
            <person name="Palaniappan K."/>
            <person name="Land M."/>
            <person name="Hauser L."/>
            <person name="Chang Y.-J."/>
            <person name="Jeffries C.D."/>
            <person name="Chain P."/>
            <person name="Brettin T."/>
            <person name="Detter J.C."/>
            <person name="Schuetze A."/>
            <person name="Rohde M."/>
            <person name="Tindall B.J."/>
            <person name="Goeker M."/>
            <person name="Bristow J."/>
            <person name="Eisen J.A."/>
            <person name="Markowitz V."/>
            <person name="Hugenholtz P."/>
            <person name="Kyrpides N.C."/>
            <person name="Klenk H.-P."/>
            <person name="Chen F."/>
        </authorList>
    </citation>
    <scope>NUCLEOTIDE SEQUENCE [LARGE SCALE GENOMIC DNA]</scope>
    <source>
        <strain evidence="4">ATCC 33905 / DSM 74 / LMG 10896 / Claus 1</strain>
    </source>
</reference>
<keyword evidence="2" id="KW-1133">Transmembrane helix</keyword>
<gene>
    <name evidence="3" type="ordered locus">Slin_3631</name>
</gene>
<feature type="transmembrane region" description="Helical" evidence="2">
    <location>
        <begin position="303"/>
        <end position="321"/>
    </location>
</feature>
<proteinExistence type="predicted"/>
<feature type="compositionally biased region" description="Low complexity" evidence="1">
    <location>
        <begin position="479"/>
        <end position="496"/>
    </location>
</feature>
<evidence type="ECO:0000256" key="1">
    <source>
        <dbReference type="SAM" id="MobiDB-lite"/>
    </source>
</evidence>
<keyword evidence="2" id="KW-0472">Membrane</keyword>
<keyword evidence="4" id="KW-1185">Reference proteome</keyword>
<feature type="transmembrane region" description="Helical" evidence="2">
    <location>
        <begin position="229"/>
        <end position="251"/>
    </location>
</feature>
<feature type="transmembrane region" description="Helical" evidence="2">
    <location>
        <begin position="26"/>
        <end position="49"/>
    </location>
</feature>
<feature type="transmembrane region" description="Helical" evidence="2">
    <location>
        <begin position="382"/>
        <end position="404"/>
    </location>
</feature>
<feature type="transmembrane region" description="Helical" evidence="2">
    <location>
        <begin position="349"/>
        <end position="370"/>
    </location>
</feature>
<feature type="transmembrane region" description="Helical" evidence="2">
    <location>
        <begin position="195"/>
        <end position="217"/>
    </location>
</feature>
<dbReference type="KEGG" id="sli:Slin_3631"/>
<evidence type="ECO:0000256" key="2">
    <source>
        <dbReference type="SAM" id="Phobius"/>
    </source>
</evidence>
<dbReference type="HOGENOM" id="CLU_549691_0_0_10"/>
<evidence type="ECO:0000313" key="3">
    <source>
        <dbReference type="EMBL" id="ADB39638.1"/>
    </source>
</evidence>
<evidence type="ECO:0000313" key="4">
    <source>
        <dbReference type="Proteomes" id="UP000002028"/>
    </source>
</evidence>
<feature type="transmembrane region" description="Helical" evidence="2">
    <location>
        <begin position="271"/>
        <end position="291"/>
    </location>
</feature>
<keyword evidence="2" id="KW-0812">Transmembrane</keyword>
<feature type="transmembrane region" description="Helical" evidence="2">
    <location>
        <begin position="439"/>
        <end position="458"/>
    </location>
</feature>
<organism evidence="3 4">
    <name type="scientific">Spirosoma linguale (strain ATCC 33905 / DSM 74 / LMG 10896 / Claus 1)</name>
    <dbReference type="NCBI Taxonomy" id="504472"/>
    <lineage>
        <taxon>Bacteria</taxon>
        <taxon>Pseudomonadati</taxon>
        <taxon>Bacteroidota</taxon>
        <taxon>Cytophagia</taxon>
        <taxon>Cytophagales</taxon>
        <taxon>Cytophagaceae</taxon>
        <taxon>Spirosoma</taxon>
    </lineage>
</organism>
<sequence>MKLLTVQPALPDIHATADSNKSYRRYFLVICLLYLVIAAVLAVLVRWGVMDEDFHLESSLPFAKSGVNNTTLYNHVPPTGVSSHIWFAAWVWLFPGITYVGLRLITCAFLVVLVAWTYTHMKTLSTDAQRKVLAATLFMLAFPYFFLSVSTVMTEGPSMLYLIAGLLLLSISRLQRLLPFFLGCLFLGLTTISRFYYIPLLPALAVVLFVTDWKEFIKTGTKSITTNKVLMYLAIAVSLLPLVGLIVLWGGMTPPAFHQWSKLRSGISFNAFRPVSSLTLVGIYAAPAVLVNVNWRSKGIRSIVLISLGLALVLALFRVNLLHDSSSVNDVFSGPIEHTLAWFTARGNLVLSLGMFGIYGLSFLSLAVVGEKVIRYIRQQDFSDGGLVFSIVFVVFFIASQAFVGGNHPFFDRYLAHPWPFMGYILVALFPKFLNTRTYLVLAAYTVLSVMILVKWGIHQDSLGFIGASSSGAVMDSETGTGRKTGVGRRSVGYTV</sequence>
<dbReference type="EMBL" id="CP001769">
    <property type="protein sequence ID" value="ADB39638.1"/>
    <property type="molecule type" value="Genomic_DNA"/>
</dbReference>
<feature type="transmembrane region" description="Helical" evidence="2">
    <location>
        <begin position="416"/>
        <end position="434"/>
    </location>
</feature>
<dbReference type="Proteomes" id="UP000002028">
    <property type="component" value="Chromosome"/>
</dbReference>
<dbReference type="AlphaFoldDB" id="D2QR84"/>
<feature type="region of interest" description="Disordered" evidence="1">
    <location>
        <begin position="477"/>
        <end position="496"/>
    </location>
</feature>
<dbReference type="RefSeq" id="WP_012928157.1">
    <property type="nucleotide sequence ID" value="NC_013730.1"/>
</dbReference>
<name>D2QR84_SPILD</name>
<protein>
    <recommendedName>
        <fullName evidence="5">Glycosyltransferase RgtA/B/C/D-like domain-containing protein</fullName>
    </recommendedName>
</protein>